<dbReference type="PANTHER" id="PTHR33930:SF2">
    <property type="entry name" value="BLR3452 PROTEIN"/>
    <property type="match status" value="1"/>
</dbReference>
<feature type="domain" description="Carboxymuconolactone decarboxylase-like" evidence="1">
    <location>
        <begin position="32"/>
        <end position="109"/>
    </location>
</feature>
<dbReference type="InterPro" id="IPR003779">
    <property type="entry name" value="CMD-like"/>
</dbReference>
<dbReference type="SUPFAM" id="SSF69118">
    <property type="entry name" value="AhpD-like"/>
    <property type="match status" value="1"/>
</dbReference>
<accession>A0A0P8AC25</accession>
<organism evidence="2 3">
    <name type="scientific">Candidatus Methanoperedens nitratireducens</name>
    <dbReference type="NCBI Taxonomy" id="1392998"/>
    <lineage>
        <taxon>Archaea</taxon>
        <taxon>Methanobacteriati</taxon>
        <taxon>Methanobacteriota</taxon>
        <taxon>Stenosarchaea group</taxon>
        <taxon>Methanomicrobia</taxon>
        <taxon>Methanosarcinales</taxon>
        <taxon>ANME-2 cluster</taxon>
        <taxon>Candidatus Methanoperedentaceae</taxon>
        <taxon>Candidatus Methanoperedens</taxon>
    </lineage>
</organism>
<proteinExistence type="predicted"/>
<evidence type="ECO:0000313" key="3">
    <source>
        <dbReference type="Proteomes" id="UP000050360"/>
    </source>
</evidence>
<dbReference type="InterPro" id="IPR029032">
    <property type="entry name" value="AhpD-like"/>
</dbReference>
<comment type="caution">
    <text evidence="2">The sequence shown here is derived from an EMBL/GenBank/DDBJ whole genome shotgun (WGS) entry which is preliminary data.</text>
</comment>
<evidence type="ECO:0000259" key="1">
    <source>
        <dbReference type="Pfam" id="PF02627"/>
    </source>
</evidence>
<dbReference type="Proteomes" id="UP000050360">
    <property type="component" value="Unassembled WGS sequence"/>
</dbReference>
<dbReference type="Pfam" id="PF02627">
    <property type="entry name" value="CMD"/>
    <property type="match status" value="1"/>
</dbReference>
<dbReference type="PANTHER" id="PTHR33930">
    <property type="entry name" value="ALKYL HYDROPEROXIDE REDUCTASE AHPD"/>
    <property type="match status" value="1"/>
</dbReference>
<protein>
    <submittedName>
        <fullName evidence="2">Carboxymuconolactone decarboxylase</fullName>
    </submittedName>
</protein>
<evidence type="ECO:0000313" key="2">
    <source>
        <dbReference type="EMBL" id="KPQ44262.1"/>
    </source>
</evidence>
<name>A0A0P8AC25_9EURY</name>
<dbReference type="GO" id="GO:0051920">
    <property type="term" value="F:peroxiredoxin activity"/>
    <property type="evidence" value="ECO:0007669"/>
    <property type="project" value="InterPro"/>
</dbReference>
<dbReference type="Gene3D" id="1.20.1290.10">
    <property type="entry name" value="AhpD-like"/>
    <property type="match status" value="1"/>
</dbReference>
<gene>
    <name evidence="2" type="primary">cmd_1</name>
    <name evidence="2" type="ORF">MPEBLZ_01122</name>
</gene>
<dbReference type="AlphaFoldDB" id="A0A0P8AC25"/>
<reference evidence="2 3" key="1">
    <citation type="submission" date="2015-09" db="EMBL/GenBank/DDBJ databases">
        <title>A metagenomics-based metabolic model of nitrate-dependent anaerobic oxidation of methane by Methanoperedens-like archaea.</title>
        <authorList>
            <person name="Arshad A."/>
            <person name="Speth D.R."/>
            <person name="De Graaf R.M."/>
            <person name="Op Den Camp H.J."/>
            <person name="Jetten M.S."/>
            <person name="Welte C.U."/>
        </authorList>
    </citation>
    <scope>NUCLEOTIDE SEQUENCE [LARGE SCALE GENOMIC DNA]</scope>
</reference>
<dbReference type="EMBL" id="LKCM01000100">
    <property type="protein sequence ID" value="KPQ44262.1"/>
    <property type="molecule type" value="Genomic_DNA"/>
</dbReference>
<sequence length="129" mass="14076">MEKKEINDQLDVTKKSMGFIPEIQQLVGEHAPEWFKLYRDSDEALWSETALSAKIKVLMALAVVAGRLCPDCAESQMKSAIHHGATKEEILDTLGVVYVTAGAPGVNVCKNAIRKLLKVDFGCEGCGKV</sequence>